<organism evidence="2 3">
    <name type="scientific">Chloroherpeton thalassium (strain ATCC 35110 / GB-78)</name>
    <dbReference type="NCBI Taxonomy" id="517418"/>
    <lineage>
        <taxon>Bacteria</taxon>
        <taxon>Pseudomonadati</taxon>
        <taxon>Chlorobiota</taxon>
        <taxon>Chlorobiia</taxon>
        <taxon>Chlorobiales</taxon>
        <taxon>Chloroherpetonaceae</taxon>
        <taxon>Chloroherpeton</taxon>
    </lineage>
</organism>
<dbReference type="OrthoDB" id="9803892at2"/>
<keyword evidence="3" id="KW-1185">Reference proteome</keyword>
<proteinExistence type="predicted"/>
<dbReference type="AlphaFoldDB" id="B3QVZ6"/>
<dbReference type="SUPFAM" id="SSF51735">
    <property type="entry name" value="NAD(P)-binding Rossmann-fold domains"/>
    <property type="match status" value="1"/>
</dbReference>
<feature type="domain" description="NAD(P)-binding" evidence="1">
    <location>
        <begin position="23"/>
        <end position="203"/>
    </location>
</feature>
<dbReference type="EMBL" id="CP001100">
    <property type="protein sequence ID" value="ACF14650.1"/>
    <property type="molecule type" value="Genomic_DNA"/>
</dbReference>
<dbReference type="InterPro" id="IPR036291">
    <property type="entry name" value="NAD(P)-bd_dom_sf"/>
</dbReference>
<dbReference type="InterPro" id="IPR016040">
    <property type="entry name" value="NAD(P)-bd_dom"/>
</dbReference>
<reference evidence="2 3" key="1">
    <citation type="submission" date="2008-06" db="EMBL/GenBank/DDBJ databases">
        <title>Complete sequence of Chloroherpeton thalassium ATCC 35110.</title>
        <authorList>
            <consortium name="US DOE Joint Genome Institute"/>
            <person name="Lucas S."/>
            <person name="Copeland A."/>
            <person name="Lapidus A."/>
            <person name="Glavina del Rio T."/>
            <person name="Dalin E."/>
            <person name="Tice H."/>
            <person name="Bruce D."/>
            <person name="Goodwin L."/>
            <person name="Pitluck S."/>
            <person name="Schmutz J."/>
            <person name="Larimer F."/>
            <person name="Land M."/>
            <person name="Hauser L."/>
            <person name="Kyrpides N."/>
            <person name="Mikhailova N."/>
            <person name="Liu Z."/>
            <person name="Li T."/>
            <person name="Zhao F."/>
            <person name="Overmann J."/>
            <person name="Bryant D.A."/>
            <person name="Richardson P."/>
        </authorList>
    </citation>
    <scope>NUCLEOTIDE SEQUENCE [LARGE SCALE GENOMIC DNA]</scope>
    <source>
        <strain evidence="3">ATCC 35110 / GB-78</strain>
    </source>
</reference>
<gene>
    <name evidence="2" type="ordered locus">Ctha_2199</name>
</gene>
<dbReference type="CDD" id="cd05243">
    <property type="entry name" value="SDR_a5"/>
    <property type="match status" value="1"/>
</dbReference>
<name>B3QVZ6_CHLT3</name>
<dbReference type="HOGENOM" id="CLU_025711_0_2_10"/>
<protein>
    <submittedName>
        <fullName evidence="2">NAD-dependent epimerase/dehydratase</fullName>
    </submittedName>
</protein>
<evidence type="ECO:0000313" key="3">
    <source>
        <dbReference type="Proteomes" id="UP000001208"/>
    </source>
</evidence>
<accession>B3QVZ6</accession>
<dbReference type="Pfam" id="PF13460">
    <property type="entry name" value="NAD_binding_10"/>
    <property type="match status" value="1"/>
</dbReference>
<dbReference type="PANTHER" id="PTHR15020">
    <property type="entry name" value="FLAVIN REDUCTASE-RELATED"/>
    <property type="match status" value="1"/>
</dbReference>
<dbReference type="Gene3D" id="3.40.50.720">
    <property type="entry name" value="NAD(P)-binding Rossmann-like Domain"/>
    <property type="match status" value="1"/>
</dbReference>
<dbReference type="eggNOG" id="COG0702">
    <property type="taxonomic scope" value="Bacteria"/>
</dbReference>
<evidence type="ECO:0000259" key="1">
    <source>
        <dbReference type="Pfam" id="PF13460"/>
    </source>
</evidence>
<dbReference type="STRING" id="517418.Ctha_2199"/>
<evidence type="ECO:0000313" key="2">
    <source>
        <dbReference type="EMBL" id="ACF14650.1"/>
    </source>
</evidence>
<dbReference type="PANTHER" id="PTHR15020:SF11">
    <property type="entry name" value="OS06G0360300 PROTEIN"/>
    <property type="match status" value="1"/>
</dbReference>
<dbReference type="RefSeq" id="WP_012500733.1">
    <property type="nucleotide sequence ID" value="NC_011026.1"/>
</dbReference>
<dbReference type="Proteomes" id="UP000001208">
    <property type="component" value="Chromosome"/>
</dbReference>
<dbReference type="KEGG" id="cts:Ctha_2199"/>
<sequence length="241" mass="26113">MNTEKKNTSASKTAFQGKVLVAGATGKTGQWVIQRLQAYGIPVRALVRSEAKGNALGVDYVVGRVQSAKDLTNAVDGCDAVISALGASSIFGDASPSEVDRDGVIRLVDAAANTGIKKFILVSSLCVTRTLHPMNLFGGVLSMKYAGEEHLRKVFSQEGRSYTIIRPGGLKDGEPFEHKLMFDKGDRLDSGFINRSDVAEVAVLSLWMHSARNETFEMVSIGEEAQDSLEPYFEHLETLVE</sequence>